<dbReference type="InterPro" id="IPR036397">
    <property type="entry name" value="RNaseH_sf"/>
</dbReference>
<evidence type="ECO:0008006" key="3">
    <source>
        <dbReference type="Google" id="ProtNLM"/>
    </source>
</evidence>
<evidence type="ECO:0000313" key="2">
    <source>
        <dbReference type="Proteomes" id="UP000053825"/>
    </source>
</evidence>
<dbReference type="Proteomes" id="UP000053825">
    <property type="component" value="Unassembled WGS sequence"/>
</dbReference>
<evidence type="ECO:0000313" key="1">
    <source>
        <dbReference type="EMBL" id="KOC69620.1"/>
    </source>
</evidence>
<accession>A0A0L7RFJ5</accession>
<keyword evidence="2" id="KW-1185">Reference proteome</keyword>
<sequence length="75" mass="8861">ECRFTELHHPLYSSDLAPCDSSFGKNLKRICLDEYIASKSPSFYLITTGSVREKWREVVENNGEYFNDWLFVLFF</sequence>
<reference evidence="1 2" key="1">
    <citation type="submission" date="2015-07" db="EMBL/GenBank/DDBJ databases">
        <title>The genome of Habropoda laboriosa.</title>
        <authorList>
            <person name="Pan H."/>
            <person name="Kapheim K."/>
        </authorList>
    </citation>
    <scope>NUCLEOTIDE SEQUENCE [LARGE SCALE GENOMIC DNA]</scope>
    <source>
        <strain evidence="1">0110345459</strain>
    </source>
</reference>
<dbReference type="Gene3D" id="3.30.420.10">
    <property type="entry name" value="Ribonuclease H-like superfamily/Ribonuclease H"/>
    <property type="match status" value="1"/>
</dbReference>
<gene>
    <name evidence="1" type="ORF">WH47_10418</name>
</gene>
<dbReference type="AlphaFoldDB" id="A0A0L7RFJ5"/>
<dbReference type="EMBL" id="KQ414605">
    <property type="protein sequence ID" value="KOC69620.1"/>
    <property type="molecule type" value="Genomic_DNA"/>
</dbReference>
<organism evidence="1 2">
    <name type="scientific">Habropoda laboriosa</name>
    <dbReference type="NCBI Taxonomy" id="597456"/>
    <lineage>
        <taxon>Eukaryota</taxon>
        <taxon>Metazoa</taxon>
        <taxon>Ecdysozoa</taxon>
        <taxon>Arthropoda</taxon>
        <taxon>Hexapoda</taxon>
        <taxon>Insecta</taxon>
        <taxon>Pterygota</taxon>
        <taxon>Neoptera</taxon>
        <taxon>Endopterygota</taxon>
        <taxon>Hymenoptera</taxon>
        <taxon>Apocrita</taxon>
        <taxon>Aculeata</taxon>
        <taxon>Apoidea</taxon>
        <taxon>Anthophila</taxon>
        <taxon>Apidae</taxon>
        <taxon>Habropoda</taxon>
    </lineage>
</organism>
<name>A0A0L7RFJ5_9HYME</name>
<feature type="non-terminal residue" evidence="1">
    <location>
        <position position="1"/>
    </location>
</feature>
<proteinExistence type="predicted"/>
<protein>
    <recommendedName>
        <fullName evidence="3">Histone-lysine N-methyltransferase SETMAR</fullName>
    </recommendedName>
</protein>
<dbReference type="GO" id="GO:0003676">
    <property type="term" value="F:nucleic acid binding"/>
    <property type="evidence" value="ECO:0007669"/>
    <property type="project" value="InterPro"/>
</dbReference>